<dbReference type="AlphaFoldDB" id="A0A7G5N1B7"/>
<proteinExistence type="predicted"/>
<evidence type="ECO:0000313" key="2">
    <source>
        <dbReference type="Proteomes" id="UP000515789"/>
    </source>
</evidence>
<dbReference type="EMBL" id="CP039126">
    <property type="protein sequence ID" value="QMW80660.1"/>
    <property type="molecule type" value="Genomic_DNA"/>
</dbReference>
<organism evidence="1 2">
    <name type="scientific">Blautia producta</name>
    <dbReference type="NCBI Taxonomy" id="33035"/>
    <lineage>
        <taxon>Bacteria</taxon>
        <taxon>Bacillati</taxon>
        <taxon>Bacillota</taxon>
        <taxon>Clostridia</taxon>
        <taxon>Lachnospirales</taxon>
        <taxon>Lachnospiraceae</taxon>
        <taxon>Blautia</taxon>
    </lineage>
</organism>
<sequence>MPNALLYGVPYELFWHLNPAKLQPFKEAYQKKLEIDNQNAWLQGQYIRMAVGSVLDGKKCKYPDAPIGFDDETNASPEAGFLAWIEVFNSNFDIENK</sequence>
<dbReference type="Proteomes" id="UP000515789">
    <property type="component" value="Chromosome"/>
</dbReference>
<dbReference type="RefSeq" id="WP_018596653.1">
    <property type="nucleotide sequence ID" value="NZ_CABLBP010000031.1"/>
</dbReference>
<evidence type="ECO:0000313" key="1">
    <source>
        <dbReference type="EMBL" id="QMW80660.1"/>
    </source>
</evidence>
<reference evidence="1 2" key="1">
    <citation type="submission" date="2019-04" db="EMBL/GenBank/DDBJ databases">
        <authorList>
            <person name="Schori C."/>
            <person name="Ahrens C."/>
        </authorList>
    </citation>
    <scope>NUCLEOTIDE SEQUENCE [LARGE SCALE GENOMIC DNA]</scope>
    <source>
        <strain evidence="1 2">DSM 2950</strain>
    </source>
</reference>
<name>A0A7G5N1B7_9FIRM</name>
<dbReference type="GeneID" id="75053869"/>
<gene>
    <name evidence="1" type="ORF">E5259_25460</name>
</gene>
<accession>A0A7G5N1B7</accession>
<protein>
    <submittedName>
        <fullName evidence="1">Uncharacterized protein</fullName>
    </submittedName>
</protein>